<dbReference type="SMART" id="SM00028">
    <property type="entry name" value="TPR"/>
    <property type="match status" value="2"/>
</dbReference>
<dbReference type="GO" id="GO:0120293">
    <property type="term" value="C:dynein axonemal particle"/>
    <property type="evidence" value="ECO:0007669"/>
    <property type="project" value="UniProtKB-SubCell"/>
</dbReference>
<dbReference type="InterPro" id="IPR011990">
    <property type="entry name" value="TPR-like_helical_dom_sf"/>
</dbReference>
<dbReference type="Gene3D" id="2.60.40.790">
    <property type="match status" value="1"/>
</dbReference>
<dbReference type="GeneID" id="117348080"/>
<dbReference type="KEGG" id="gsh:117348080"/>
<evidence type="ECO:0000256" key="4">
    <source>
        <dbReference type="ARBA" id="ARBA00022737"/>
    </source>
</evidence>
<evidence type="ECO:0000256" key="10">
    <source>
        <dbReference type="ARBA" id="ARBA00024430"/>
    </source>
</evidence>
<keyword evidence="6" id="KW-0524">Neurogenesis</keyword>
<dbReference type="RefSeq" id="XP_033775635.1">
    <property type="nucleotide sequence ID" value="XM_033919744.1"/>
</dbReference>
<keyword evidence="13" id="KW-1185">Reference proteome</keyword>
<keyword evidence="4" id="KW-0677">Repeat</keyword>
<keyword evidence="3" id="KW-0963">Cytoplasm</keyword>
<protein>
    <recommendedName>
        <fullName evidence="10">Dynein axonemal assembly factor 4</fullName>
    </recommendedName>
</protein>
<dbReference type="CDD" id="cd06469">
    <property type="entry name" value="p23_DYX1C1_like"/>
    <property type="match status" value="1"/>
</dbReference>
<evidence type="ECO:0000256" key="3">
    <source>
        <dbReference type="ARBA" id="ARBA00022490"/>
    </source>
</evidence>
<evidence type="ECO:0000256" key="7">
    <source>
        <dbReference type="ARBA" id="ARBA00023242"/>
    </source>
</evidence>
<dbReference type="CTD" id="161582"/>
<feature type="region of interest" description="Disordered" evidence="11">
    <location>
        <begin position="150"/>
        <end position="176"/>
    </location>
</feature>
<reference evidence="14" key="1">
    <citation type="submission" date="2025-08" db="UniProtKB">
        <authorList>
            <consortium name="RefSeq"/>
        </authorList>
    </citation>
    <scope>IDENTIFICATION</scope>
</reference>
<dbReference type="InterPro" id="IPR037894">
    <property type="entry name" value="CS_DYX1C1"/>
</dbReference>
<evidence type="ECO:0000256" key="9">
    <source>
        <dbReference type="ARBA" id="ARBA00024190"/>
    </source>
</evidence>
<dbReference type="FunFam" id="2.60.40.790:FF:000015">
    <property type="entry name" value="dynein assembly factor 4, axonemal isoform X1"/>
    <property type="match status" value="1"/>
</dbReference>
<evidence type="ECO:0000256" key="11">
    <source>
        <dbReference type="SAM" id="MobiDB-lite"/>
    </source>
</evidence>
<dbReference type="Proteomes" id="UP000515159">
    <property type="component" value="Chromosome 14"/>
</dbReference>
<dbReference type="SUPFAM" id="SSF48452">
    <property type="entry name" value="TPR-like"/>
    <property type="match status" value="1"/>
</dbReference>
<evidence type="ECO:0000256" key="1">
    <source>
        <dbReference type="ARBA" id="ARBA00004123"/>
    </source>
</evidence>
<dbReference type="GO" id="GO:0043005">
    <property type="term" value="C:neuron projection"/>
    <property type="evidence" value="ECO:0007669"/>
    <property type="project" value="UniProtKB-SubCell"/>
</dbReference>
<dbReference type="Gene3D" id="1.25.40.10">
    <property type="entry name" value="Tetratricopeptide repeat domain"/>
    <property type="match status" value="1"/>
</dbReference>
<dbReference type="FunCoup" id="A0A6P8P3T3">
    <property type="interactions" value="1161"/>
</dbReference>
<dbReference type="InterPro" id="IPR019734">
    <property type="entry name" value="TPR_rpt"/>
</dbReference>
<keyword evidence="7" id="KW-0539">Nucleus</keyword>
<dbReference type="PANTHER" id="PTHR46492:SF1">
    <property type="entry name" value="DYNEIN AXONEMAL ASSEMBLY FACTOR 4"/>
    <property type="match status" value="1"/>
</dbReference>
<dbReference type="FunFam" id="1.25.40.10:FF:000176">
    <property type="entry name" value="dynein assembly factor 4, axonemal isoform X1"/>
    <property type="match status" value="1"/>
</dbReference>
<gene>
    <name evidence="14" type="primary">DNAAF4</name>
</gene>
<keyword evidence="8" id="KW-0966">Cell projection</keyword>
<dbReference type="GO" id="GO:0007507">
    <property type="term" value="P:heart development"/>
    <property type="evidence" value="ECO:0007669"/>
    <property type="project" value="TreeGrafter"/>
</dbReference>
<dbReference type="InterPro" id="IPR008978">
    <property type="entry name" value="HSP20-like_chaperone"/>
</dbReference>
<dbReference type="InParanoid" id="A0A6P8P3T3"/>
<organism evidence="13 14">
    <name type="scientific">Geotrypetes seraphini</name>
    <name type="common">Gaboon caecilian</name>
    <name type="synonym">Caecilia seraphini</name>
    <dbReference type="NCBI Taxonomy" id="260995"/>
    <lineage>
        <taxon>Eukaryota</taxon>
        <taxon>Metazoa</taxon>
        <taxon>Chordata</taxon>
        <taxon>Craniata</taxon>
        <taxon>Vertebrata</taxon>
        <taxon>Euteleostomi</taxon>
        <taxon>Amphibia</taxon>
        <taxon>Gymnophiona</taxon>
        <taxon>Geotrypetes</taxon>
    </lineage>
</organism>
<evidence type="ECO:0000256" key="8">
    <source>
        <dbReference type="ARBA" id="ARBA00023273"/>
    </source>
</evidence>
<evidence type="ECO:0000256" key="2">
    <source>
        <dbReference type="ARBA" id="ARBA00004487"/>
    </source>
</evidence>
<sequence length="513" mass="58006">MPLMVKDYTWEQTTSEVFVSVPMKGVTAAKADVFCTESYLKVNFPPFLYEAFLYAPIDEIRSSAQIGNGVIIFTLFKKESALWETLTLTDVAKGVMQRLREEAVFKAQQKTKEEAEARAAKKQENKKYSLDVMMKIEDAERKRIEDLKEEERKKATQDLENWKEQQRRKKEQERIQRAEELHQERKRREEEKRRHQEVNKMRMLSAESAKPQSLDRQVGNIFSKKLEEESLPAPRSAGSIKIHFTPRTFPTALRESLVAEEEEWLQKQAEARRTIDADDLALKDLTEEEKNPEWLKDKGNKLFEAGNYLAAVNAYNLAIRINRRLPALYLNRAACHLKLRNLHKAIEDSSKALDLLTPPVPDNADSRVKAHVRRGAAFCELELYVEEYPPATVSCGVNQPESSTEGVGSAAIGTAGTPLSLCKGGAGPAGLSEISLPMSGSAGVPWGEEERKPMRTPCRIRTGYGCWAETAILPLLFGIAEMLPITETEVKFPQQAGALLWMSVHYGIILSMH</sequence>
<feature type="domain" description="CS" evidence="12">
    <location>
        <begin position="3"/>
        <end position="87"/>
    </location>
</feature>
<dbReference type="Pfam" id="PF04969">
    <property type="entry name" value="CS"/>
    <property type="match status" value="1"/>
</dbReference>
<dbReference type="GO" id="GO:0036158">
    <property type="term" value="P:outer dynein arm assembly"/>
    <property type="evidence" value="ECO:0007669"/>
    <property type="project" value="TreeGrafter"/>
</dbReference>
<evidence type="ECO:0000256" key="6">
    <source>
        <dbReference type="ARBA" id="ARBA00022902"/>
    </source>
</evidence>
<comment type="subcellular location">
    <subcellularLocation>
        <location evidence="2">Cell projection</location>
        <location evidence="2">Neuron projection</location>
    </subcellularLocation>
    <subcellularLocation>
        <location evidence="9">Dynein axonemal particle</location>
    </subcellularLocation>
    <subcellularLocation>
        <location evidence="1">Nucleus</location>
    </subcellularLocation>
</comment>
<evidence type="ECO:0000313" key="14">
    <source>
        <dbReference type="RefSeq" id="XP_033775635.1"/>
    </source>
</evidence>
<proteinExistence type="predicted"/>
<dbReference type="GO" id="GO:0005576">
    <property type="term" value="C:extracellular region"/>
    <property type="evidence" value="ECO:0007669"/>
    <property type="project" value="GOC"/>
</dbReference>
<dbReference type="InterPro" id="IPR052004">
    <property type="entry name" value="Dynein_assembly_factor_4"/>
</dbReference>
<dbReference type="PANTHER" id="PTHR46492">
    <property type="entry name" value="DYNEIN ASSEMBLY FACTOR 4, AXONEMAL"/>
    <property type="match status" value="1"/>
</dbReference>
<keyword evidence="5" id="KW-0802">TPR repeat</keyword>
<dbReference type="PROSITE" id="PS51203">
    <property type="entry name" value="CS"/>
    <property type="match status" value="1"/>
</dbReference>
<dbReference type="AlphaFoldDB" id="A0A6P8P3T3"/>
<dbReference type="GO" id="GO:0007368">
    <property type="term" value="P:determination of left/right symmetry"/>
    <property type="evidence" value="ECO:0007669"/>
    <property type="project" value="TreeGrafter"/>
</dbReference>
<evidence type="ECO:0000256" key="5">
    <source>
        <dbReference type="ARBA" id="ARBA00022803"/>
    </source>
</evidence>
<dbReference type="SUPFAM" id="SSF49764">
    <property type="entry name" value="HSP20-like chaperones"/>
    <property type="match status" value="1"/>
</dbReference>
<dbReference type="GO" id="GO:0007399">
    <property type="term" value="P:nervous system development"/>
    <property type="evidence" value="ECO:0007669"/>
    <property type="project" value="UniProtKB-KW"/>
</dbReference>
<dbReference type="GO" id="GO:0005634">
    <property type="term" value="C:nucleus"/>
    <property type="evidence" value="ECO:0007669"/>
    <property type="project" value="UniProtKB-SubCell"/>
</dbReference>
<evidence type="ECO:0000313" key="13">
    <source>
        <dbReference type="Proteomes" id="UP000515159"/>
    </source>
</evidence>
<dbReference type="OrthoDB" id="348005at2759"/>
<dbReference type="GO" id="GO:0003351">
    <property type="term" value="P:epithelial cilium movement involved in extracellular fluid movement"/>
    <property type="evidence" value="ECO:0007669"/>
    <property type="project" value="TreeGrafter"/>
</dbReference>
<evidence type="ECO:0000259" key="12">
    <source>
        <dbReference type="PROSITE" id="PS51203"/>
    </source>
</evidence>
<dbReference type="GO" id="GO:0036159">
    <property type="term" value="P:inner dynein arm assembly"/>
    <property type="evidence" value="ECO:0007669"/>
    <property type="project" value="TreeGrafter"/>
</dbReference>
<dbReference type="InterPro" id="IPR007052">
    <property type="entry name" value="CS_dom"/>
</dbReference>
<name>A0A6P8P3T3_GEOSA</name>
<accession>A0A6P8P3T3</accession>
<dbReference type="GO" id="GO:0030331">
    <property type="term" value="F:nuclear estrogen receptor binding"/>
    <property type="evidence" value="ECO:0007669"/>
    <property type="project" value="TreeGrafter"/>
</dbReference>